<evidence type="ECO:0000256" key="13">
    <source>
        <dbReference type="ARBA" id="ARBA00025198"/>
    </source>
</evidence>
<keyword evidence="6 14" id="KW-0812">Transmembrane</keyword>
<dbReference type="HOGENOM" id="CLU_148047_1_1_9"/>
<dbReference type="GO" id="GO:0033177">
    <property type="term" value="C:proton-transporting two-sector ATPase complex, proton-transporting domain"/>
    <property type="evidence" value="ECO:0007669"/>
    <property type="project" value="InterPro"/>
</dbReference>
<dbReference type="InterPro" id="IPR005953">
    <property type="entry name" value="ATP_synth_csu_bac/chlpt"/>
</dbReference>
<comment type="function">
    <text evidence="13 14">F(1)F(0) ATP synthase produces ATP from ADP in the presence of a proton or sodium gradient. F-type ATPases consist of two structural domains, F(1) containing the extramembraneous catalytic core and F(0) containing the membrane proton channel, linked together by a central stalk and a peripheral stalk. During catalysis, ATP synthesis in the catalytic domain of F(1) is coupled via a rotary mechanism of the central stalk subunits to proton translocation.</text>
</comment>
<dbReference type="PANTHER" id="PTHR10031:SF0">
    <property type="entry name" value="ATPASE PROTEIN 9"/>
    <property type="match status" value="1"/>
</dbReference>
<dbReference type="InterPro" id="IPR038662">
    <property type="entry name" value="ATP_synth_F0_csu_sf"/>
</dbReference>
<evidence type="ECO:0000256" key="5">
    <source>
        <dbReference type="ARBA" id="ARBA00022547"/>
    </source>
</evidence>
<dbReference type="FunFam" id="1.20.20.10:FF:000004">
    <property type="entry name" value="ATP synthase subunit c"/>
    <property type="match status" value="1"/>
</dbReference>
<evidence type="ECO:0000256" key="2">
    <source>
        <dbReference type="ARBA" id="ARBA00006704"/>
    </source>
</evidence>
<dbReference type="Gene3D" id="1.20.20.10">
    <property type="entry name" value="F1F0 ATP synthase subunit C"/>
    <property type="match status" value="1"/>
</dbReference>
<reference evidence="16 17" key="1">
    <citation type="journal article" date="2011" name="Stand. Genomic Sci.">
        <title>Complete genome sequence of Syntrophobotulus glycolicus type strain (FlGlyR).</title>
        <authorList>
            <person name="Han C."/>
            <person name="Mwirichia R."/>
            <person name="Chertkov O."/>
            <person name="Held B."/>
            <person name="Lapidus A."/>
            <person name="Nolan M."/>
            <person name="Lucas S."/>
            <person name="Hammon N."/>
            <person name="Deshpande S."/>
            <person name="Cheng J.F."/>
            <person name="Tapia R."/>
            <person name="Goodwin L."/>
            <person name="Pitluck S."/>
            <person name="Huntemann M."/>
            <person name="Liolios K."/>
            <person name="Ivanova N."/>
            <person name="Pagani I."/>
            <person name="Mavromatis K."/>
            <person name="Ovchinikova G."/>
            <person name="Pati A."/>
            <person name="Chen A."/>
            <person name="Palaniappan K."/>
            <person name="Land M."/>
            <person name="Hauser L."/>
            <person name="Brambilla E.M."/>
            <person name="Rohde M."/>
            <person name="Spring S."/>
            <person name="Sikorski J."/>
            <person name="Goker M."/>
            <person name="Woyke T."/>
            <person name="Bristow J."/>
            <person name="Eisen J.A."/>
            <person name="Markowitz V."/>
            <person name="Hugenholtz P."/>
            <person name="Kyrpides N.C."/>
            <person name="Klenk H.P."/>
            <person name="Detter J.C."/>
        </authorList>
    </citation>
    <scope>NUCLEOTIDE SEQUENCE [LARGE SCALE GENOMIC DNA]</scope>
    <source>
        <strain evidence="17">DSM 8271 / FlGlyR</strain>
    </source>
</reference>
<feature type="site" description="Reversibly protonated during proton transport" evidence="14">
    <location>
        <position position="59"/>
    </location>
</feature>
<evidence type="ECO:0000259" key="15">
    <source>
        <dbReference type="Pfam" id="PF00137"/>
    </source>
</evidence>
<evidence type="ECO:0000313" key="16">
    <source>
        <dbReference type="EMBL" id="ADY57539.1"/>
    </source>
</evidence>
<dbReference type="eggNOG" id="COG0636">
    <property type="taxonomic scope" value="Bacteria"/>
</dbReference>
<evidence type="ECO:0000256" key="10">
    <source>
        <dbReference type="ARBA" id="ARBA00023121"/>
    </source>
</evidence>
<dbReference type="InterPro" id="IPR000454">
    <property type="entry name" value="ATP_synth_F0_csu"/>
</dbReference>
<feature type="domain" description="V-ATPase proteolipid subunit C-like" evidence="15">
    <location>
        <begin position="9"/>
        <end position="72"/>
    </location>
</feature>
<dbReference type="SUPFAM" id="SSF81333">
    <property type="entry name" value="F1F0 ATP synthase subunit C"/>
    <property type="match status" value="1"/>
</dbReference>
<keyword evidence="4 14" id="KW-1003">Cell membrane</keyword>
<dbReference type="CDD" id="cd18185">
    <property type="entry name" value="ATP-synt_Fo_c_ATPE"/>
    <property type="match status" value="1"/>
</dbReference>
<keyword evidence="11 14" id="KW-0472">Membrane</keyword>
<dbReference type="AlphaFoldDB" id="F0T2B1"/>
<comment type="similarity">
    <text evidence="2 14">Belongs to the ATPase C chain family.</text>
</comment>
<reference evidence="17" key="2">
    <citation type="submission" date="2011-02" db="EMBL/GenBank/DDBJ databases">
        <title>The complete genome of Syntrophobotulus glycolicus DSM 8271.</title>
        <authorList>
            <person name="Lucas S."/>
            <person name="Copeland A."/>
            <person name="Lapidus A."/>
            <person name="Bruce D."/>
            <person name="Goodwin L."/>
            <person name="Pitluck S."/>
            <person name="Kyrpides N."/>
            <person name="Mavromatis K."/>
            <person name="Pagani I."/>
            <person name="Ivanova N."/>
            <person name="Mikhailova N."/>
            <person name="Chertkov O."/>
            <person name="Held B."/>
            <person name="Detter J.C."/>
            <person name="Tapia R."/>
            <person name="Han C."/>
            <person name="Land M."/>
            <person name="Hauser L."/>
            <person name="Markowitz V."/>
            <person name="Cheng J.-F."/>
            <person name="Hugenholtz P."/>
            <person name="Woyke T."/>
            <person name="Wu D."/>
            <person name="Spring S."/>
            <person name="Schroeder M."/>
            <person name="Brambilla E."/>
            <person name="Klenk H.-P."/>
            <person name="Eisen J.A."/>
        </authorList>
    </citation>
    <scope>NUCLEOTIDE SEQUENCE [LARGE SCALE GENOMIC DNA]</scope>
    <source>
        <strain evidence="17">DSM 8271 / FlGlyR</strain>
    </source>
</reference>
<evidence type="ECO:0000256" key="14">
    <source>
        <dbReference type="HAMAP-Rule" id="MF_01396"/>
    </source>
</evidence>
<keyword evidence="10 14" id="KW-0446">Lipid-binding</keyword>
<evidence type="ECO:0000256" key="9">
    <source>
        <dbReference type="ARBA" id="ARBA00023065"/>
    </source>
</evidence>
<evidence type="ECO:0000256" key="12">
    <source>
        <dbReference type="ARBA" id="ARBA00023310"/>
    </source>
</evidence>
<organism evidence="16 17">
    <name type="scientific">Syntrophobotulus glycolicus (strain DSM 8271 / FlGlyR)</name>
    <dbReference type="NCBI Taxonomy" id="645991"/>
    <lineage>
        <taxon>Bacteria</taxon>
        <taxon>Bacillati</taxon>
        <taxon>Bacillota</taxon>
        <taxon>Clostridia</taxon>
        <taxon>Eubacteriales</taxon>
        <taxon>Desulfitobacteriaceae</taxon>
        <taxon>Syntrophobotulus</taxon>
    </lineage>
</organism>
<keyword evidence="9 14" id="KW-0406">Ion transport</keyword>
<keyword evidence="7 14" id="KW-0375">Hydrogen ion transport</keyword>
<dbReference type="RefSeq" id="WP_013626264.1">
    <property type="nucleotide sequence ID" value="NC_015172.1"/>
</dbReference>
<dbReference type="NCBIfam" id="NF005363">
    <property type="entry name" value="PRK06876.1"/>
    <property type="match status" value="1"/>
</dbReference>
<proteinExistence type="inferred from homology"/>
<name>F0T2B1_SYNGF</name>
<dbReference type="InterPro" id="IPR002379">
    <property type="entry name" value="ATPase_proteolipid_c-like_dom"/>
</dbReference>
<sequence length="76" mass="7646">MDVSAAAMIGAGLAAGFAALGASLGNGNVISRAIEGTARQPEAKGSLQGMMFIGVGLIEALPLLTWVIALLMLFTK</sequence>
<dbReference type="PROSITE" id="PS00605">
    <property type="entry name" value="ATPASE_C"/>
    <property type="match status" value="1"/>
</dbReference>
<evidence type="ECO:0000256" key="6">
    <source>
        <dbReference type="ARBA" id="ARBA00022692"/>
    </source>
</evidence>
<dbReference type="InterPro" id="IPR035921">
    <property type="entry name" value="F/V-ATP_Csub_sf"/>
</dbReference>
<dbReference type="GO" id="GO:0046933">
    <property type="term" value="F:proton-transporting ATP synthase activity, rotational mechanism"/>
    <property type="evidence" value="ECO:0007669"/>
    <property type="project" value="UniProtKB-UniRule"/>
</dbReference>
<comment type="subunit">
    <text evidence="14">F-type ATPases have 2 components, F(1) - the catalytic core - and F(0) - the membrane proton channel. F(1) has five subunits: alpha(3), beta(3), gamma(1), delta(1), epsilon(1). F(0) has three main subunits: a(1), b(2) and c(10-14). The alpha and beta chains form an alternating ring which encloses part of the gamma chain. F(1) is attached to F(0) by a central stalk formed by the gamma and epsilon chains, while a peripheral stalk is formed by the delta and b chains.</text>
</comment>
<feature type="transmembrane region" description="Helical" evidence="14">
    <location>
        <begin position="49"/>
        <end position="74"/>
    </location>
</feature>
<dbReference type="STRING" id="645991.Sgly_3276"/>
<keyword evidence="3 14" id="KW-0813">Transport</keyword>
<dbReference type="GO" id="GO:0008289">
    <property type="term" value="F:lipid binding"/>
    <property type="evidence" value="ECO:0007669"/>
    <property type="project" value="UniProtKB-KW"/>
</dbReference>
<dbReference type="NCBIfam" id="TIGR01260">
    <property type="entry name" value="ATP_synt_c"/>
    <property type="match status" value="1"/>
</dbReference>
<evidence type="ECO:0000256" key="3">
    <source>
        <dbReference type="ARBA" id="ARBA00022448"/>
    </source>
</evidence>
<evidence type="ECO:0000256" key="1">
    <source>
        <dbReference type="ARBA" id="ARBA00004141"/>
    </source>
</evidence>
<evidence type="ECO:0000313" key="17">
    <source>
        <dbReference type="Proteomes" id="UP000007488"/>
    </source>
</evidence>
<dbReference type="PRINTS" id="PR00124">
    <property type="entry name" value="ATPASEC"/>
</dbReference>
<keyword evidence="8 14" id="KW-1133">Transmembrane helix</keyword>
<comment type="subcellular location">
    <subcellularLocation>
        <location evidence="14">Cell membrane</location>
        <topology evidence="14">Multi-pass membrane protein</topology>
    </subcellularLocation>
    <subcellularLocation>
        <location evidence="1">Membrane</location>
        <topology evidence="1">Multi-pass membrane protein</topology>
    </subcellularLocation>
</comment>
<accession>F0T2B1</accession>
<keyword evidence="17" id="KW-1185">Reference proteome</keyword>
<evidence type="ECO:0000256" key="4">
    <source>
        <dbReference type="ARBA" id="ARBA00022475"/>
    </source>
</evidence>
<dbReference type="EMBL" id="CP002547">
    <property type="protein sequence ID" value="ADY57539.1"/>
    <property type="molecule type" value="Genomic_DNA"/>
</dbReference>
<keyword evidence="12 14" id="KW-0066">ATP synthesis</keyword>
<dbReference type="HAMAP" id="MF_01396">
    <property type="entry name" value="ATP_synth_c_bact"/>
    <property type="match status" value="1"/>
</dbReference>
<dbReference type="PANTHER" id="PTHR10031">
    <property type="entry name" value="ATP SYNTHASE LIPID-BINDING PROTEIN, MITOCHONDRIAL"/>
    <property type="match status" value="1"/>
</dbReference>
<evidence type="ECO:0000256" key="7">
    <source>
        <dbReference type="ARBA" id="ARBA00022781"/>
    </source>
</evidence>
<dbReference type="InterPro" id="IPR020537">
    <property type="entry name" value="ATP_synth_F0_csu_DDCD_BS"/>
</dbReference>
<gene>
    <name evidence="14" type="primary">atpE</name>
    <name evidence="16" type="ordered locus">Sgly_3276</name>
</gene>
<dbReference type="KEGG" id="sgy:Sgly_3276"/>
<dbReference type="OrthoDB" id="9810379at2"/>
<evidence type="ECO:0000256" key="11">
    <source>
        <dbReference type="ARBA" id="ARBA00023136"/>
    </source>
</evidence>
<dbReference type="Proteomes" id="UP000007488">
    <property type="component" value="Chromosome"/>
</dbReference>
<dbReference type="Pfam" id="PF00137">
    <property type="entry name" value="ATP-synt_C"/>
    <property type="match status" value="1"/>
</dbReference>
<dbReference type="GO" id="GO:0005886">
    <property type="term" value="C:plasma membrane"/>
    <property type="evidence" value="ECO:0007669"/>
    <property type="project" value="UniProtKB-SubCell"/>
</dbReference>
<evidence type="ECO:0000256" key="8">
    <source>
        <dbReference type="ARBA" id="ARBA00022989"/>
    </source>
</evidence>
<dbReference type="GO" id="GO:0045259">
    <property type="term" value="C:proton-transporting ATP synthase complex"/>
    <property type="evidence" value="ECO:0007669"/>
    <property type="project" value="UniProtKB-KW"/>
</dbReference>
<keyword evidence="5 14" id="KW-0138">CF(0)</keyword>
<comment type="caution">
    <text evidence="14">Lacks conserved residue(s) required for the propagation of feature annotation.</text>
</comment>
<comment type="function">
    <text evidence="14">Key component of the F(0) channel; it plays a direct role in translocation across the membrane. A homomeric c-ring of between 10-14 subunits forms the central stalk rotor element with the F(1) delta and epsilon subunits.</text>
</comment>
<protein>
    <recommendedName>
        <fullName evidence="14">ATP synthase subunit c</fullName>
    </recommendedName>
    <alternativeName>
        <fullName evidence="14">ATP synthase F(0) sector subunit c</fullName>
    </alternativeName>
    <alternativeName>
        <fullName evidence="14">F-type ATPase subunit c</fullName>
        <shortName evidence="14">F-ATPase subunit c</shortName>
    </alternativeName>
    <alternativeName>
        <fullName evidence="14">Lipid-binding protein</fullName>
    </alternativeName>
</protein>